<proteinExistence type="predicted"/>
<comment type="function">
    <text evidence="5">May play the central regulatory role in sporulation. It may be an element of the effector pathway responsible for the activation of sporulation genes in response to nutritional stress. Spo0A may act in concert with spo0H (a sigma factor) to control the expression of some genes that are critical to the sporulation process.</text>
</comment>
<keyword evidence="2" id="KW-0805">Transcription regulation</keyword>
<evidence type="ECO:0000256" key="5">
    <source>
        <dbReference type="ARBA" id="ARBA00024867"/>
    </source>
</evidence>
<dbReference type="GO" id="GO:0000160">
    <property type="term" value="P:phosphorelay signal transduction system"/>
    <property type="evidence" value="ECO:0007669"/>
    <property type="project" value="InterPro"/>
</dbReference>
<evidence type="ECO:0000256" key="1">
    <source>
        <dbReference type="ARBA" id="ARBA00018672"/>
    </source>
</evidence>
<evidence type="ECO:0000259" key="8">
    <source>
        <dbReference type="PROSITE" id="PS50110"/>
    </source>
</evidence>
<dbReference type="InterPro" id="IPR018060">
    <property type="entry name" value="HTH_AraC"/>
</dbReference>
<dbReference type="RefSeq" id="WP_249332208.1">
    <property type="nucleotide sequence ID" value="NZ_JACRSY010000007.1"/>
</dbReference>
<evidence type="ECO:0000313" key="10">
    <source>
        <dbReference type="Proteomes" id="UP000655830"/>
    </source>
</evidence>
<dbReference type="PANTHER" id="PTHR43280:SF2">
    <property type="entry name" value="HTH-TYPE TRANSCRIPTIONAL REGULATOR EXSA"/>
    <property type="match status" value="1"/>
</dbReference>
<keyword evidence="6" id="KW-0597">Phosphoprotein</keyword>
<organism evidence="9 10">
    <name type="scientific">Zhenhengia yiwuensis</name>
    <dbReference type="NCBI Taxonomy" id="2763666"/>
    <lineage>
        <taxon>Bacteria</taxon>
        <taxon>Bacillati</taxon>
        <taxon>Bacillota</taxon>
        <taxon>Clostridia</taxon>
        <taxon>Lachnospirales</taxon>
        <taxon>Lachnospiraceae</taxon>
        <taxon>Zhenhengia</taxon>
    </lineage>
</organism>
<dbReference type="GO" id="GO:0003700">
    <property type="term" value="F:DNA-binding transcription factor activity"/>
    <property type="evidence" value="ECO:0007669"/>
    <property type="project" value="InterPro"/>
</dbReference>
<evidence type="ECO:0000256" key="3">
    <source>
        <dbReference type="ARBA" id="ARBA00023125"/>
    </source>
</evidence>
<dbReference type="AlphaFoldDB" id="A0A926EDL1"/>
<dbReference type="Pfam" id="PF00072">
    <property type="entry name" value="Response_reg"/>
    <property type="match status" value="1"/>
</dbReference>
<keyword evidence="3" id="KW-0238">DNA-binding</keyword>
<dbReference type="InterPro" id="IPR011006">
    <property type="entry name" value="CheY-like_superfamily"/>
</dbReference>
<sequence>MLKILVAEDEKLIRKGIIGLIDWNQYDSKIIGEVGTSKAVLEFLMCHEVDILLTDLTMPGVCGIEYLEQLKANFPNLYIIVLTMHREFDMIQKALRLDIADYMTKDQIENEDFEENLVRILYKIKVEKIEKKKMKEVFCSWNRGIVLISLKEEELEDLLGEDKFFIETGLYLDQKSYLIPFSEEAISYIKNSKKEIYGVLVKDLQGKAYKRIRKEMEYFRQTKLFYLYEPHIRIYELGEEKEERTEDIEWEKIFKQFYRSEWITDSKFYHQSLIELANLQLSQEELTVFAYQLYIEWAKYTGSDTIRYFDSISKIHWWYEWKEWFKKNREILQSQFYDGSNEMLSNSMIQKVLQYVEQHYREEISLEDILKEVGMSKSHFSKVFKNATGDTFVHYLNQYRIEKAKVLLKETNYTHCMVAEYAGFTSERYFRKVFIEKVGMKPTEYRRRYKSKIGHIKL</sequence>
<feature type="modified residue" description="4-aspartylphosphate" evidence="6">
    <location>
        <position position="55"/>
    </location>
</feature>
<feature type="domain" description="HTH araC/xylS-type" evidence="7">
    <location>
        <begin position="350"/>
        <end position="448"/>
    </location>
</feature>
<reference evidence="9" key="1">
    <citation type="submission" date="2020-08" db="EMBL/GenBank/DDBJ databases">
        <title>Genome public.</title>
        <authorList>
            <person name="Liu C."/>
            <person name="Sun Q."/>
        </authorList>
    </citation>
    <scope>NUCLEOTIDE SEQUENCE</scope>
    <source>
        <strain evidence="9">NSJ-12</strain>
    </source>
</reference>
<dbReference type="PANTHER" id="PTHR43280">
    <property type="entry name" value="ARAC-FAMILY TRANSCRIPTIONAL REGULATOR"/>
    <property type="match status" value="1"/>
</dbReference>
<accession>A0A926EDL1</accession>
<dbReference type="SUPFAM" id="SSF46689">
    <property type="entry name" value="Homeodomain-like"/>
    <property type="match status" value="2"/>
</dbReference>
<dbReference type="PROSITE" id="PS01124">
    <property type="entry name" value="HTH_ARAC_FAMILY_2"/>
    <property type="match status" value="1"/>
</dbReference>
<evidence type="ECO:0000256" key="4">
    <source>
        <dbReference type="ARBA" id="ARBA00023163"/>
    </source>
</evidence>
<dbReference type="SMART" id="SM00342">
    <property type="entry name" value="HTH_ARAC"/>
    <property type="match status" value="1"/>
</dbReference>
<evidence type="ECO:0000256" key="2">
    <source>
        <dbReference type="ARBA" id="ARBA00023015"/>
    </source>
</evidence>
<dbReference type="Gene3D" id="1.10.10.60">
    <property type="entry name" value="Homeodomain-like"/>
    <property type="match status" value="2"/>
</dbReference>
<dbReference type="CDD" id="cd17536">
    <property type="entry name" value="REC_YesN-like"/>
    <property type="match status" value="1"/>
</dbReference>
<evidence type="ECO:0000256" key="6">
    <source>
        <dbReference type="PROSITE-ProRule" id="PRU00169"/>
    </source>
</evidence>
<evidence type="ECO:0000313" key="9">
    <source>
        <dbReference type="EMBL" id="MBC8579056.1"/>
    </source>
</evidence>
<gene>
    <name evidence="9" type="ORF">H8718_05845</name>
</gene>
<dbReference type="EMBL" id="JACRSY010000007">
    <property type="protein sequence ID" value="MBC8579056.1"/>
    <property type="molecule type" value="Genomic_DNA"/>
</dbReference>
<comment type="caution">
    <text evidence="9">The sequence shown here is derived from an EMBL/GenBank/DDBJ whole genome shotgun (WGS) entry which is preliminary data.</text>
</comment>
<evidence type="ECO:0000259" key="7">
    <source>
        <dbReference type="PROSITE" id="PS01124"/>
    </source>
</evidence>
<dbReference type="InterPro" id="IPR001789">
    <property type="entry name" value="Sig_transdc_resp-reg_receiver"/>
</dbReference>
<keyword evidence="4" id="KW-0804">Transcription</keyword>
<dbReference type="Proteomes" id="UP000655830">
    <property type="component" value="Unassembled WGS sequence"/>
</dbReference>
<keyword evidence="10" id="KW-1185">Reference proteome</keyword>
<dbReference type="Gene3D" id="3.40.50.2300">
    <property type="match status" value="1"/>
</dbReference>
<dbReference type="SUPFAM" id="SSF52172">
    <property type="entry name" value="CheY-like"/>
    <property type="match status" value="1"/>
</dbReference>
<dbReference type="InterPro" id="IPR009057">
    <property type="entry name" value="Homeodomain-like_sf"/>
</dbReference>
<dbReference type="SMART" id="SM00448">
    <property type="entry name" value="REC"/>
    <property type="match status" value="1"/>
</dbReference>
<dbReference type="GO" id="GO:0043565">
    <property type="term" value="F:sequence-specific DNA binding"/>
    <property type="evidence" value="ECO:0007669"/>
    <property type="project" value="InterPro"/>
</dbReference>
<dbReference type="Pfam" id="PF12833">
    <property type="entry name" value="HTH_18"/>
    <property type="match status" value="1"/>
</dbReference>
<dbReference type="PROSITE" id="PS50110">
    <property type="entry name" value="RESPONSE_REGULATORY"/>
    <property type="match status" value="1"/>
</dbReference>
<feature type="domain" description="Response regulatory" evidence="8">
    <location>
        <begin position="3"/>
        <end position="120"/>
    </location>
</feature>
<name>A0A926EDL1_9FIRM</name>
<protein>
    <recommendedName>
        <fullName evidence="1">Stage 0 sporulation protein A homolog</fullName>
    </recommendedName>
</protein>